<reference evidence="2 3" key="1">
    <citation type="journal article" date="2018" name="Biotechnol. Biofuels">
        <title>Integrative visual omics of the white-rot fungus Polyporus brumalis exposes the biotechnological potential of its oxidative enzymes for delignifying raw plant biomass.</title>
        <authorList>
            <person name="Miyauchi S."/>
            <person name="Rancon A."/>
            <person name="Drula E."/>
            <person name="Hage H."/>
            <person name="Chaduli D."/>
            <person name="Favel A."/>
            <person name="Grisel S."/>
            <person name="Henrissat B."/>
            <person name="Herpoel-Gimbert I."/>
            <person name="Ruiz-Duenas F.J."/>
            <person name="Chevret D."/>
            <person name="Hainaut M."/>
            <person name="Lin J."/>
            <person name="Wang M."/>
            <person name="Pangilinan J."/>
            <person name="Lipzen A."/>
            <person name="Lesage-Meessen L."/>
            <person name="Navarro D."/>
            <person name="Riley R."/>
            <person name="Grigoriev I.V."/>
            <person name="Zhou S."/>
            <person name="Raouche S."/>
            <person name="Rosso M.N."/>
        </authorList>
    </citation>
    <scope>NUCLEOTIDE SEQUENCE [LARGE SCALE GENOMIC DNA]</scope>
    <source>
        <strain evidence="2 3">BRFM 1820</strain>
    </source>
</reference>
<evidence type="ECO:0000313" key="2">
    <source>
        <dbReference type="EMBL" id="RDX44642.1"/>
    </source>
</evidence>
<protein>
    <submittedName>
        <fullName evidence="2">Uncharacterized protein</fullName>
    </submittedName>
</protein>
<dbReference type="Proteomes" id="UP000256964">
    <property type="component" value="Unassembled WGS sequence"/>
</dbReference>
<accession>A0A371CWH9</accession>
<feature type="compositionally biased region" description="Polar residues" evidence="1">
    <location>
        <begin position="53"/>
        <end position="62"/>
    </location>
</feature>
<gene>
    <name evidence="2" type="ORF">OH76DRAFT_1051256</name>
</gene>
<name>A0A371CWH9_9APHY</name>
<feature type="region of interest" description="Disordered" evidence="1">
    <location>
        <begin position="1"/>
        <end position="62"/>
    </location>
</feature>
<keyword evidence="3" id="KW-1185">Reference proteome</keyword>
<proteinExistence type="predicted"/>
<dbReference type="EMBL" id="KZ857447">
    <property type="protein sequence ID" value="RDX44642.1"/>
    <property type="molecule type" value="Genomic_DNA"/>
</dbReference>
<evidence type="ECO:0000313" key="3">
    <source>
        <dbReference type="Proteomes" id="UP000256964"/>
    </source>
</evidence>
<evidence type="ECO:0000256" key="1">
    <source>
        <dbReference type="SAM" id="MobiDB-lite"/>
    </source>
</evidence>
<sequence length="223" mass="24433">MHSLSPDRAISVSTLRARPRGMSRSHAELRPPRPRTHRSASISPDPNDGSKLASPSQPTPQAQDWVQMDGLVGRVGRWSVLVHTSVRVTGCTFARVARTLTVFSSRYTQARSNGVLERSEPQDGGHCLVRPRAQQDAGRRTQGAGCDRRLSAFSCACADVRPSCRTEHQRSAHGRGPWVLRSETRVQALAVETHRLARDFGLATSLVESESPGHRRSRTGGSE</sequence>
<organism evidence="2 3">
    <name type="scientific">Lentinus brumalis</name>
    <dbReference type="NCBI Taxonomy" id="2498619"/>
    <lineage>
        <taxon>Eukaryota</taxon>
        <taxon>Fungi</taxon>
        <taxon>Dikarya</taxon>
        <taxon>Basidiomycota</taxon>
        <taxon>Agaricomycotina</taxon>
        <taxon>Agaricomycetes</taxon>
        <taxon>Polyporales</taxon>
        <taxon>Polyporaceae</taxon>
        <taxon>Lentinus</taxon>
    </lineage>
</organism>
<dbReference type="AlphaFoldDB" id="A0A371CWH9"/>